<evidence type="ECO:0000313" key="3">
    <source>
        <dbReference type="Proteomes" id="UP000292702"/>
    </source>
</evidence>
<sequence>MAKSSPQKKAPVARKTQSSAAPGKKMSRDAFPKKTAEQKAAEKERKAKREAEKKAGQVQRWEEVLKVTGREEWMKLKGVELDVGRDRKKSKAQVKFDTVLPPHGVPMRRFKGVSANTKLNRRKMQKHIRHSERLNQGKVDKCLEWLRDFGTIQRDDLTVERLQKNPISVEEAHEISKELMHPSVPTLKTSVVVRGGDGRTLFAALSQHPKTYPKPTVEDVEDEGEPTVHNTNVNQRPKTYPKPTVEEVEDEGEPAVDKTDESKTDQLEMVEDGWSGKNTIKNGAEVLRHPGDAQSVMEYEEQLESGEVVIRSEPKQLHHGMEAWENRVLKKDPLQAAAELRCKTEEEFQETIKALWADDNGEDLITRYVKALYPEHFEDLEESADRGQWVKSHLPAGARMKSGVFLGKVTLYKLQTVLHKDNLDLLCVATCAGRFVGGEGIFADLGLKIEYKPGTLLIFRSSELWHMVAPWRPLRKMPGDKLPPGRISRVYTSHKRVIERLRRRGWKKDIIKGR</sequence>
<feature type="region of interest" description="Disordered" evidence="1">
    <location>
        <begin position="210"/>
        <end position="263"/>
    </location>
</feature>
<protein>
    <submittedName>
        <fullName evidence="2">Uncharacterized protein</fullName>
    </submittedName>
</protein>
<evidence type="ECO:0000256" key="1">
    <source>
        <dbReference type="SAM" id="MobiDB-lite"/>
    </source>
</evidence>
<feature type="compositionally biased region" description="Polar residues" evidence="1">
    <location>
        <begin position="228"/>
        <end position="237"/>
    </location>
</feature>
<dbReference type="OrthoDB" id="2658103at2759"/>
<evidence type="ECO:0000313" key="2">
    <source>
        <dbReference type="EMBL" id="TCD66602.1"/>
    </source>
</evidence>
<gene>
    <name evidence="2" type="ORF">EIP91_001159</name>
</gene>
<accession>A0A4R0RHK2</accession>
<name>A0A4R0RHK2_9APHY</name>
<dbReference type="AlphaFoldDB" id="A0A4R0RHK2"/>
<dbReference type="Gene3D" id="3.60.130.30">
    <property type="match status" value="1"/>
</dbReference>
<feature type="compositionally biased region" description="Basic and acidic residues" evidence="1">
    <location>
        <begin position="26"/>
        <end position="60"/>
    </location>
</feature>
<reference evidence="2 3" key="1">
    <citation type="submission" date="2018-11" db="EMBL/GenBank/DDBJ databases">
        <title>Genome assembly of Steccherinum ochraceum LE-BIN_3174, the white-rot fungus of the Steccherinaceae family (The Residual Polyporoid clade, Polyporales, Basidiomycota).</title>
        <authorList>
            <person name="Fedorova T.V."/>
            <person name="Glazunova O.A."/>
            <person name="Landesman E.O."/>
            <person name="Moiseenko K.V."/>
            <person name="Psurtseva N.V."/>
            <person name="Savinova O.S."/>
            <person name="Shakhova N.V."/>
            <person name="Tyazhelova T.V."/>
            <person name="Vasina D.V."/>
        </authorList>
    </citation>
    <scope>NUCLEOTIDE SEQUENCE [LARGE SCALE GENOMIC DNA]</scope>
    <source>
        <strain evidence="2 3">LE-BIN_3174</strain>
    </source>
</reference>
<feature type="region of interest" description="Disordered" evidence="1">
    <location>
        <begin position="1"/>
        <end position="60"/>
    </location>
</feature>
<keyword evidence="3" id="KW-1185">Reference proteome</keyword>
<organism evidence="2 3">
    <name type="scientific">Steccherinum ochraceum</name>
    <dbReference type="NCBI Taxonomy" id="92696"/>
    <lineage>
        <taxon>Eukaryota</taxon>
        <taxon>Fungi</taxon>
        <taxon>Dikarya</taxon>
        <taxon>Basidiomycota</taxon>
        <taxon>Agaricomycotina</taxon>
        <taxon>Agaricomycetes</taxon>
        <taxon>Polyporales</taxon>
        <taxon>Steccherinaceae</taxon>
        <taxon>Steccherinum</taxon>
    </lineage>
</organism>
<proteinExistence type="predicted"/>
<comment type="caution">
    <text evidence="2">The sequence shown here is derived from an EMBL/GenBank/DDBJ whole genome shotgun (WGS) entry which is preliminary data.</text>
</comment>
<dbReference type="EMBL" id="RWJN01000129">
    <property type="protein sequence ID" value="TCD66602.1"/>
    <property type="molecule type" value="Genomic_DNA"/>
</dbReference>
<dbReference type="Proteomes" id="UP000292702">
    <property type="component" value="Unassembled WGS sequence"/>
</dbReference>